<keyword evidence="1" id="KW-0472">Membrane</keyword>
<reference evidence="2 3" key="1">
    <citation type="submission" date="2017-02" db="EMBL/GenBank/DDBJ databases">
        <title>isolation and characterization of a novel temperate virus Aeropyrum globular virus 1 infecting hyperthermophilic archaeon Aeropyrum.</title>
        <authorList>
            <person name="Yumiya M."/>
            <person name="Yoshida T."/>
            <person name="Sako Y."/>
        </authorList>
    </citation>
    <scope>NUCLEOTIDE SEQUENCE [LARGE SCALE GENOMIC DNA]</scope>
    <source>
        <strain evidence="2 3">YK1-12-2013</strain>
    </source>
</reference>
<dbReference type="Proteomes" id="UP000291213">
    <property type="component" value="Unassembled WGS sequence"/>
</dbReference>
<feature type="transmembrane region" description="Helical" evidence="1">
    <location>
        <begin position="79"/>
        <end position="98"/>
    </location>
</feature>
<dbReference type="EMBL" id="BDMD01000099">
    <property type="protein sequence ID" value="GBF09768.1"/>
    <property type="molecule type" value="Genomic_DNA"/>
</dbReference>
<feature type="transmembrane region" description="Helical" evidence="1">
    <location>
        <begin position="163"/>
        <end position="185"/>
    </location>
</feature>
<evidence type="ECO:0000313" key="2">
    <source>
        <dbReference type="EMBL" id="GBF09768.1"/>
    </source>
</evidence>
<evidence type="ECO:0000313" key="3">
    <source>
        <dbReference type="Proteomes" id="UP000291213"/>
    </source>
</evidence>
<sequence length="452" mass="48188">MEVGDLQLLAFKLAMLGFYLGVLIYAAPIPASSIKRWASTLIEDSLIAALLALTAAALIAVAGYLQLLIGGSWPQLDAWLFDAVVFAASLKALSSLVTSLPDPLEALKPLASAAASVMDELSWAVTLLAATVLGLKYLLGYSEILLSLGALLYAVPFRVAKPAGAWLIAFVIVFNAALPALPLFVESIGDPPAVAGAEGVWVGRITVTSNSGVVEAGLLRIHSGGEEVASYVIKGGVAYSSLVKIPRVQAPLGWVSFTLEYMGVTFKPDPPALDTSTAGTSIELHVPHIAFMGGESVMVYGSKQPARVTEGEEGVVASWEELKDGDYVEIAWLEGCKPRYSVREGDVSGEGSWTWEGLKGEYVYVEPSSEGRIVVWLEKWGDCEADAGLERIAKDYSETLVSILDYITLDVLKMIIVYYITLPGMYLSILLVATAGLARLLGGGARLRLKIM</sequence>
<dbReference type="AlphaFoldDB" id="A0A401HBN9"/>
<organism evidence="2 3">
    <name type="scientific">Aeropyrum pernix</name>
    <dbReference type="NCBI Taxonomy" id="56636"/>
    <lineage>
        <taxon>Archaea</taxon>
        <taxon>Thermoproteota</taxon>
        <taxon>Thermoprotei</taxon>
        <taxon>Desulfurococcales</taxon>
        <taxon>Desulfurococcaceae</taxon>
        <taxon>Aeropyrum</taxon>
    </lineage>
</organism>
<proteinExistence type="predicted"/>
<feature type="transmembrane region" description="Helical" evidence="1">
    <location>
        <begin position="110"/>
        <end position="132"/>
    </location>
</feature>
<name>A0A401HBN9_AERPX</name>
<accession>A0A401HBN9</accession>
<comment type="caution">
    <text evidence="2">The sequence shown here is derived from an EMBL/GenBank/DDBJ whole genome shotgun (WGS) entry which is preliminary data.</text>
</comment>
<keyword evidence="1" id="KW-0812">Transmembrane</keyword>
<dbReference type="OrthoDB" id="43622at2157"/>
<evidence type="ECO:0000256" key="1">
    <source>
        <dbReference type="SAM" id="Phobius"/>
    </source>
</evidence>
<feature type="transmembrane region" description="Helical" evidence="1">
    <location>
        <begin position="416"/>
        <end position="442"/>
    </location>
</feature>
<feature type="transmembrane region" description="Helical" evidence="1">
    <location>
        <begin position="6"/>
        <end position="26"/>
    </location>
</feature>
<feature type="transmembrane region" description="Helical" evidence="1">
    <location>
        <begin position="46"/>
        <end position="67"/>
    </location>
</feature>
<dbReference type="RefSeq" id="WP_131160698.1">
    <property type="nucleotide sequence ID" value="NZ_BDMD01000099.1"/>
</dbReference>
<protein>
    <submittedName>
        <fullName evidence="2">Uncharacterized protein</fullName>
    </submittedName>
</protein>
<gene>
    <name evidence="2" type="ORF">apy_14930</name>
</gene>
<keyword evidence="1" id="KW-1133">Transmembrane helix</keyword>